<dbReference type="PANTHER" id="PTHR21497:SF39">
    <property type="entry name" value="E3 UBIQUITIN-PROTEIN LIGASE UBR3"/>
    <property type="match status" value="1"/>
</dbReference>
<sequence>MVKVLHDMIRPSLVTFRRGDTISNHDVVNCSDSRALINHCYWPIVSDFINILSHKTIAKMFMQNPDLIKQWMKFVEYLTGMNVNSRKLLTHVEFEPKSYYTAFPVELEAASSPLWSFINACTVLKNVQCVQNMISGCVEALERWYKKVDSKPQRGEVTFHLPLHRHLAAFISLAVSQFDIPLEQVVPSNDLLRSICEDLFHIQAAICEIRAGRWVRNGSQIRSQVRLYVECHFCNSMQDLDIFLLQVCAMFLDPDVFITTMIESFGLLHWFKFGLPVVSSPPSFDVSTEVSMVEGMLMLLITLLSSRLHLGLSEQEILRQEMVAQLCMGDKTHNKPGQSHNSQEFEGTLSELADYRGPSLRVDQCSKASMFPKILCGRMNLILFMCY</sequence>
<keyword evidence="1" id="KW-0833">Ubl conjugation pathway</keyword>
<dbReference type="PANTHER" id="PTHR21497">
    <property type="entry name" value="UBIQUITIN LIGASE E3 ALPHA-RELATED"/>
    <property type="match status" value="1"/>
</dbReference>
<dbReference type="EMBL" id="MU826826">
    <property type="protein sequence ID" value="KAJ7375334.1"/>
    <property type="molecule type" value="Genomic_DNA"/>
</dbReference>
<keyword evidence="3" id="KW-1185">Reference proteome</keyword>
<dbReference type="OrthoDB" id="5985069at2759"/>
<proteinExistence type="inferred from homology"/>
<dbReference type="GO" id="GO:0061630">
    <property type="term" value="F:ubiquitin protein ligase activity"/>
    <property type="evidence" value="ECO:0007669"/>
    <property type="project" value="UniProtKB-UniRule"/>
</dbReference>
<dbReference type="GO" id="GO:0005737">
    <property type="term" value="C:cytoplasm"/>
    <property type="evidence" value="ECO:0007669"/>
    <property type="project" value="TreeGrafter"/>
</dbReference>
<keyword evidence="1" id="KW-0863">Zinc-finger</keyword>
<comment type="pathway">
    <text evidence="1">Protein modification; protein ubiquitination.</text>
</comment>
<evidence type="ECO:0000256" key="1">
    <source>
        <dbReference type="RuleBase" id="RU366018"/>
    </source>
</evidence>
<dbReference type="GO" id="GO:0000151">
    <property type="term" value="C:ubiquitin ligase complex"/>
    <property type="evidence" value="ECO:0007669"/>
    <property type="project" value="TreeGrafter"/>
</dbReference>
<dbReference type="GO" id="GO:0071596">
    <property type="term" value="P:ubiquitin-dependent protein catabolic process via the N-end rule pathway"/>
    <property type="evidence" value="ECO:0007669"/>
    <property type="project" value="UniProtKB-UniRule"/>
</dbReference>
<comment type="caution">
    <text evidence="2">The sequence shown here is derived from an EMBL/GenBank/DDBJ whole genome shotgun (WGS) entry which is preliminary data.</text>
</comment>
<accession>A0A9W9Z6I3</accession>
<dbReference type="EC" id="2.3.2.27" evidence="1"/>
<keyword evidence="1" id="KW-0808">Transferase</keyword>
<dbReference type="AlphaFoldDB" id="A0A9W9Z6I3"/>
<gene>
    <name evidence="2" type="ORF">OS493_002085</name>
</gene>
<dbReference type="GO" id="GO:0008270">
    <property type="term" value="F:zinc ion binding"/>
    <property type="evidence" value="ECO:0007669"/>
    <property type="project" value="UniProtKB-UniRule"/>
</dbReference>
<comment type="function">
    <text evidence="1">Ubiquitin ligase protein which is a component of the N-end rule pathway. Recognizes and binds to proteins bearing specific N-terminal residues that are destabilizing according to the N-end rule, leading to their ubiquitination and subsequent degradation.</text>
</comment>
<reference evidence="2" key="1">
    <citation type="submission" date="2023-01" db="EMBL/GenBank/DDBJ databases">
        <title>Genome assembly of the deep-sea coral Lophelia pertusa.</title>
        <authorList>
            <person name="Herrera S."/>
            <person name="Cordes E."/>
        </authorList>
    </citation>
    <scope>NUCLEOTIDE SEQUENCE</scope>
    <source>
        <strain evidence="2">USNM1676648</strain>
        <tissue evidence="2">Polyp</tissue>
    </source>
</reference>
<keyword evidence="1" id="KW-0862">Zinc</keyword>
<comment type="catalytic activity">
    <reaction evidence="1">
        <text>S-ubiquitinyl-[E2 ubiquitin-conjugating enzyme]-L-cysteine + [acceptor protein]-L-lysine = [E2 ubiquitin-conjugating enzyme]-L-cysteine + N(6)-ubiquitinyl-[acceptor protein]-L-lysine.</text>
        <dbReference type="EC" id="2.3.2.27"/>
    </reaction>
</comment>
<name>A0A9W9Z6I3_9CNID</name>
<dbReference type="GO" id="GO:0016567">
    <property type="term" value="P:protein ubiquitination"/>
    <property type="evidence" value="ECO:0007669"/>
    <property type="project" value="UniProtKB-UniRule"/>
</dbReference>
<evidence type="ECO:0000313" key="3">
    <source>
        <dbReference type="Proteomes" id="UP001163046"/>
    </source>
</evidence>
<dbReference type="InterPro" id="IPR039164">
    <property type="entry name" value="UBR1-like"/>
</dbReference>
<keyword evidence="1" id="KW-0479">Metal-binding</keyword>
<organism evidence="2 3">
    <name type="scientific">Desmophyllum pertusum</name>
    <dbReference type="NCBI Taxonomy" id="174260"/>
    <lineage>
        <taxon>Eukaryota</taxon>
        <taxon>Metazoa</taxon>
        <taxon>Cnidaria</taxon>
        <taxon>Anthozoa</taxon>
        <taxon>Hexacorallia</taxon>
        <taxon>Scleractinia</taxon>
        <taxon>Caryophylliina</taxon>
        <taxon>Caryophylliidae</taxon>
        <taxon>Desmophyllum</taxon>
    </lineage>
</organism>
<dbReference type="Proteomes" id="UP001163046">
    <property type="component" value="Unassembled WGS sequence"/>
</dbReference>
<protein>
    <recommendedName>
        <fullName evidence="1">E3 ubiquitin-protein ligase</fullName>
        <ecNumber evidence="1">2.3.2.27</ecNumber>
    </recommendedName>
</protein>
<evidence type="ECO:0000313" key="2">
    <source>
        <dbReference type="EMBL" id="KAJ7375334.1"/>
    </source>
</evidence>
<comment type="similarity">
    <text evidence="1">Belongs to the E3 ubiquitin-protein ligase UBR1-like family.</text>
</comment>